<dbReference type="Gene3D" id="3.10.129.10">
    <property type="entry name" value="Hotdog Thioesterase"/>
    <property type="match status" value="1"/>
</dbReference>
<dbReference type="EMBL" id="JACZHT010000002">
    <property type="protein sequence ID" value="MBE1236765.1"/>
    <property type="molecule type" value="Genomic_DNA"/>
</dbReference>
<dbReference type="Pfam" id="PF03061">
    <property type="entry name" value="4HBT"/>
    <property type="match status" value="1"/>
</dbReference>
<keyword evidence="1" id="KW-0378">Hydrolase</keyword>
<dbReference type="PANTHER" id="PTHR43240">
    <property type="entry name" value="1,4-DIHYDROXY-2-NAPHTHOYL-COA THIOESTERASE 1"/>
    <property type="match status" value="1"/>
</dbReference>
<comment type="catalytic activity">
    <reaction evidence="3">
        <text>a long-chain fatty acyl-CoA + H2O = a long-chain fatty acid + CoA + H(+)</text>
        <dbReference type="Rhea" id="RHEA:67680"/>
        <dbReference type="ChEBI" id="CHEBI:15377"/>
        <dbReference type="ChEBI" id="CHEBI:15378"/>
        <dbReference type="ChEBI" id="CHEBI:57287"/>
        <dbReference type="ChEBI" id="CHEBI:57560"/>
        <dbReference type="ChEBI" id="CHEBI:83139"/>
    </reaction>
</comment>
<dbReference type="InterPro" id="IPR003736">
    <property type="entry name" value="PAAI_dom"/>
</dbReference>
<dbReference type="InterPro" id="IPR029069">
    <property type="entry name" value="HotDog_dom_sf"/>
</dbReference>
<keyword evidence="10" id="KW-1185">Reference proteome</keyword>
<evidence type="ECO:0000256" key="2">
    <source>
        <dbReference type="ARBA" id="ARBA00035880"/>
    </source>
</evidence>
<dbReference type="SUPFAM" id="SSF54637">
    <property type="entry name" value="Thioesterase/thiol ester dehydrase-isomerase"/>
    <property type="match status" value="1"/>
</dbReference>
<evidence type="ECO:0000256" key="4">
    <source>
        <dbReference type="ARBA" id="ARBA00038381"/>
    </source>
</evidence>
<comment type="similarity">
    <text evidence="4">Belongs to the YigI thioesterase family.</text>
</comment>
<dbReference type="AlphaFoldDB" id="A0A8J7CQF4"/>
<dbReference type="RefSeq" id="WP_192533771.1">
    <property type="nucleotide sequence ID" value="NZ_JACZHT010000002.1"/>
</dbReference>
<comment type="catalytic activity">
    <reaction evidence="7">
        <text>a medium-chain fatty acyl-CoA + H2O = a medium-chain fatty acid + CoA + H(+)</text>
        <dbReference type="Rhea" id="RHEA:68184"/>
        <dbReference type="ChEBI" id="CHEBI:15377"/>
        <dbReference type="ChEBI" id="CHEBI:15378"/>
        <dbReference type="ChEBI" id="CHEBI:57287"/>
        <dbReference type="ChEBI" id="CHEBI:59558"/>
        <dbReference type="ChEBI" id="CHEBI:90546"/>
    </reaction>
</comment>
<dbReference type="GO" id="GO:0047617">
    <property type="term" value="F:fatty acyl-CoA hydrolase activity"/>
    <property type="evidence" value="ECO:0007669"/>
    <property type="project" value="UniProtKB-EC"/>
</dbReference>
<dbReference type="InterPro" id="IPR006683">
    <property type="entry name" value="Thioestr_dom"/>
</dbReference>
<dbReference type="EC" id="3.1.2.20" evidence="5"/>
<proteinExistence type="inferred from homology"/>
<dbReference type="NCBIfam" id="TIGR00369">
    <property type="entry name" value="unchar_dom_1"/>
    <property type="match status" value="1"/>
</dbReference>
<evidence type="ECO:0000256" key="3">
    <source>
        <dbReference type="ARBA" id="ARBA00036002"/>
    </source>
</evidence>
<name>A0A8J7CQF4_9PROT</name>
<dbReference type="CDD" id="cd03443">
    <property type="entry name" value="PaaI_thioesterase"/>
    <property type="match status" value="1"/>
</dbReference>
<evidence type="ECO:0000256" key="6">
    <source>
        <dbReference type="ARBA" id="ARBA00040062"/>
    </source>
</evidence>
<evidence type="ECO:0000259" key="8">
    <source>
        <dbReference type="Pfam" id="PF03061"/>
    </source>
</evidence>
<evidence type="ECO:0000256" key="7">
    <source>
        <dbReference type="ARBA" id="ARBA00048062"/>
    </source>
</evidence>
<comment type="caution">
    <text evidence="9">The sequence shown here is derived from an EMBL/GenBank/DDBJ whole genome shotgun (WGS) entry which is preliminary data.</text>
</comment>
<sequence length="142" mass="14741">MPKSYLKAVLKPGQCANLLLKTLGGRVEFARDGLAEIRIPASPDLCQGGGLIGGGVLATAADEAMAHAVLSCLEPDVYTVTLDMNIRYLRAVRSSSGGEILARASLVKKGRSVMVAGADVLDDGERLVAIASATFLVTPKTS</sequence>
<accession>A0A8J7CQF4</accession>
<comment type="catalytic activity">
    <reaction evidence="2">
        <text>a fatty acyl-CoA + H2O = a fatty acid + CoA + H(+)</text>
        <dbReference type="Rhea" id="RHEA:16781"/>
        <dbReference type="ChEBI" id="CHEBI:15377"/>
        <dbReference type="ChEBI" id="CHEBI:15378"/>
        <dbReference type="ChEBI" id="CHEBI:28868"/>
        <dbReference type="ChEBI" id="CHEBI:57287"/>
        <dbReference type="ChEBI" id="CHEBI:77636"/>
        <dbReference type="EC" id="3.1.2.20"/>
    </reaction>
</comment>
<feature type="domain" description="Thioesterase" evidence="8">
    <location>
        <begin position="50"/>
        <end position="129"/>
    </location>
</feature>
<dbReference type="PANTHER" id="PTHR43240:SF20">
    <property type="entry name" value="MEDIUM_LONG-CHAIN ACYL-COA THIOESTERASE YIGI"/>
    <property type="match status" value="1"/>
</dbReference>
<gene>
    <name evidence="9" type="ORF">IHV25_03740</name>
</gene>
<dbReference type="Proteomes" id="UP000631034">
    <property type="component" value="Unassembled WGS sequence"/>
</dbReference>
<evidence type="ECO:0000256" key="5">
    <source>
        <dbReference type="ARBA" id="ARBA00038894"/>
    </source>
</evidence>
<organism evidence="9 10">
    <name type="scientific">Phaeovibrio sulfidiphilus</name>
    <dbReference type="NCBI Taxonomy" id="1220600"/>
    <lineage>
        <taxon>Bacteria</taxon>
        <taxon>Pseudomonadati</taxon>
        <taxon>Pseudomonadota</taxon>
        <taxon>Alphaproteobacteria</taxon>
        <taxon>Rhodospirillales</taxon>
        <taxon>Rhodospirillaceae</taxon>
        <taxon>Phaeovibrio</taxon>
    </lineage>
</organism>
<evidence type="ECO:0000313" key="10">
    <source>
        <dbReference type="Proteomes" id="UP000631034"/>
    </source>
</evidence>
<protein>
    <recommendedName>
        <fullName evidence="6">Medium/long-chain acyl-CoA thioesterase YigI</fullName>
        <ecNumber evidence="5">3.1.2.20</ecNumber>
    </recommendedName>
</protein>
<evidence type="ECO:0000313" key="9">
    <source>
        <dbReference type="EMBL" id="MBE1236765.1"/>
    </source>
</evidence>
<reference evidence="9" key="1">
    <citation type="submission" date="2020-10" db="EMBL/GenBank/DDBJ databases">
        <title>Genome sequence of the unusual species of purple photosynthetic bacteria, Phaeovibrio sulfidiphilus DSM 23193, type strain.</title>
        <authorList>
            <person name="Kyndt J.A."/>
            <person name="Meyer T.E."/>
        </authorList>
    </citation>
    <scope>NUCLEOTIDE SEQUENCE</scope>
    <source>
        <strain evidence="9">DSM 23193</strain>
    </source>
</reference>
<evidence type="ECO:0000256" key="1">
    <source>
        <dbReference type="ARBA" id="ARBA00022801"/>
    </source>
</evidence>